<evidence type="ECO:0000256" key="1">
    <source>
        <dbReference type="ARBA" id="ARBA00004953"/>
    </source>
</evidence>
<comment type="caution">
    <text evidence="9">The sequence shown here is derived from an EMBL/GenBank/DDBJ whole genome shotgun (WGS) entry which is preliminary data.</text>
</comment>
<dbReference type="PIRSF" id="PIRSF036427">
    <property type="entry name" value="Precrrn-2_mtase"/>
    <property type="match status" value="1"/>
</dbReference>
<proteinExistence type="inferred from homology"/>
<dbReference type="InterPro" id="IPR012382">
    <property type="entry name" value="CobI/CbiL"/>
</dbReference>
<dbReference type="Pfam" id="PF00590">
    <property type="entry name" value="TP_methylase"/>
    <property type="match status" value="1"/>
</dbReference>
<evidence type="ECO:0000256" key="2">
    <source>
        <dbReference type="ARBA" id="ARBA00005879"/>
    </source>
</evidence>
<evidence type="ECO:0000256" key="5">
    <source>
        <dbReference type="ARBA" id="ARBA00022679"/>
    </source>
</evidence>
<dbReference type="CDD" id="cd11645">
    <property type="entry name" value="Precorrin_2_C20_MT"/>
    <property type="match status" value="1"/>
</dbReference>
<name>G5GG40_9FIRM</name>
<keyword evidence="10" id="KW-1185">Reference proteome</keyword>
<dbReference type="PANTHER" id="PTHR43467">
    <property type="entry name" value="COBALT-PRECORRIN-2 C(20)-METHYLTRANSFERASE"/>
    <property type="match status" value="1"/>
</dbReference>
<protein>
    <submittedName>
        <fullName evidence="9">Precorrin-2 C20-methyltransferase</fullName>
    </submittedName>
</protein>
<dbReference type="UniPathway" id="UPA00148"/>
<dbReference type="InterPro" id="IPR006364">
    <property type="entry name" value="CobI/CbiL/CobIJ_dom"/>
</dbReference>
<dbReference type="InterPro" id="IPR035996">
    <property type="entry name" value="4pyrrol_Methylase_sf"/>
</dbReference>
<reference evidence="9 10" key="1">
    <citation type="submission" date="2011-08" db="EMBL/GenBank/DDBJ databases">
        <title>The Genome Sequence of Johnsonella ignava ATCC 51276.</title>
        <authorList>
            <consortium name="The Broad Institute Genome Sequencing Platform"/>
            <person name="Earl A."/>
            <person name="Ward D."/>
            <person name="Feldgarden M."/>
            <person name="Gevers D."/>
            <person name="Izard J."/>
            <person name="Blanton J.M."/>
            <person name="Baranova O.V."/>
            <person name="Dewhirst F.E."/>
            <person name="Young S.K."/>
            <person name="Zeng Q."/>
            <person name="Gargeya S."/>
            <person name="Fitzgerald M."/>
            <person name="Haas B."/>
            <person name="Abouelleil A."/>
            <person name="Alvarado L."/>
            <person name="Arachchi H.M."/>
            <person name="Berlin A."/>
            <person name="Brown A."/>
            <person name="Chapman S.B."/>
            <person name="Chen Z."/>
            <person name="Dunbar C."/>
            <person name="Freedman E."/>
            <person name="Gearin G."/>
            <person name="Gellesch M."/>
            <person name="Goldberg J."/>
            <person name="Griggs A."/>
            <person name="Gujja S."/>
            <person name="Heiman D."/>
            <person name="Howarth C."/>
            <person name="Larson L."/>
            <person name="Lui A."/>
            <person name="MacDonald P.J.P."/>
            <person name="Montmayeur A."/>
            <person name="Murphy C."/>
            <person name="Neiman D."/>
            <person name="Pearson M."/>
            <person name="Priest M."/>
            <person name="Roberts A."/>
            <person name="Saif S."/>
            <person name="Shea T."/>
            <person name="Shenoy N."/>
            <person name="Sisk P."/>
            <person name="Stolte C."/>
            <person name="Sykes S."/>
            <person name="Wortman J."/>
            <person name="Nusbaum C."/>
            <person name="Birren B."/>
        </authorList>
    </citation>
    <scope>NUCLEOTIDE SEQUENCE [LARGE SCALE GENOMIC DNA]</scope>
    <source>
        <strain evidence="9 10">ATCC 51276</strain>
    </source>
</reference>
<evidence type="ECO:0000256" key="3">
    <source>
        <dbReference type="ARBA" id="ARBA00022573"/>
    </source>
</evidence>
<organism evidence="9 10">
    <name type="scientific">Johnsonella ignava ATCC 51276</name>
    <dbReference type="NCBI Taxonomy" id="679200"/>
    <lineage>
        <taxon>Bacteria</taxon>
        <taxon>Bacillati</taxon>
        <taxon>Bacillota</taxon>
        <taxon>Clostridia</taxon>
        <taxon>Lachnospirales</taxon>
        <taxon>Lachnospiraceae</taxon>
        <taxon>Johnsonella</taxon>
    </lineage>
</organism>
<dbReference type="GO" id="GO:0032259">
    <property type="term" value="P:methylation"/>
    <property type="evidence" value="ECO:0007669"/>
    <property type="project" value="UniProtKB-KW"/>
</dbReference>
<comment type="similarity">
    <text evidence="2 7">Belongs to the precorrin methyltransferase family.</text>
</comment>
<dbReference type="NCBIfam" id="TIGR01467">
    <property type="entry name" value="cobI_cbiL"/>
    <property type="match status" value="1"/>
</dbReference>
<dbReference type="eggNOG" id="COG2243">
    <property type="taxonomic scope" value="Bacteria"/>
</dbReference>
<evidence type="ECO:0000256" key="7">
    <source>
        <dbReference type="PIRNR" id="PIRNR036427"/>
    </source>
</evidence>
<dbReference type="OrthoDB" id="9804789at2"/>
<dbReference type="Gene3D" id="3.40.1010.10">
    <property type="entry name" value="Cobalt-precorrin-4 Transmethylase, Domain 1"/>
    <property type="match status" value="1"/>
</dbReference>
<evidence type="ECO:0000313" key="10">
    <source>
        <dbReference type="Proteomes" id="UP000003011"/>
    </source>
</evidence>
<dbReference type="EMBL" id="ACZL01000011">
    <property type="protein sequence ID" value="EHI56250.1"/>
    <property type="molecule type" value="Genomic_DNA"/>
</dbReference>
<dbReference type="AlphaFoldDB" id="G5GG40"/>
<feature type="domain" description="Tetrapyrrole methylase" evidence="8">
    <location>
        <begin position="3"/>
        <end position="204"/>
    </location>
</feature>
<keyword evidence="6" id="KW-0949">S-adenosyl-L-methionine</keyword>
<evidence type="ECO:0000256" key="6">
    <source>
        <dbReference type="ARBA" id="ARBA00022691"/>
    </source>
</evidence>
<comment type="pathway">
    <text evidence="1">Cofactor biosynthesis; adenosylcobalamin biosynthesis.</text>
</comment>
<keyword evidence="5 9" id="KW-0808">Transferase</keyword>
<evidence type="ECO:0000259" key="8">
    <source>
        <dbReference type="Pfam" id="PF00590"/>
    </source>
</evidence>
<evidence type="ECO:0000256" key="4">
    <source>
        <dbReference type="ARBA" id="ARBA00022603"/>
    </source>
</evidence>
<evidence type="ECO:0000313" key="9">
    <source>
        <dbReference type="EMBL" id="EHI56250.1"/>
    </source>
</evidence>
<dbReference type="PATRIC" id="fig|679200.3.peg.559"/>
<dbReference type="RefSeq" id="WP_005539652.1">
    <property type="nucleotide sequence ID" value="NZ_JH378830.1"/>
</dbReference>
<gene>
    <name evidence="9" type="ORF">HMPREF9333_00529</name>
</gene>
<dbReference type="GO" id="GO:0009236">
    <property type="term" value="P:cobalamin biosynthetic process"/>
    <property type="evidence" value="ECO:0007669"/>
    <property type="project" value="UniProtKB-UniRule"/>
</dbReference>
<dbReference type="PANTHER" id="PTHR43467:SF2">
    <property type="entry name" value="COBALT-PRECORRIN-2 C(20)-METHYLTRANSFERASE"/>
    <property type="match status" value="1"/>
</dbReference>
<dbReference type="STRING" id="679200.HMPREF9333_00529"/>
<dbReference type="InterPro" id="IPR014777">
    <property type="entry name" value="4pyrrole_Mease_sub1"/>
</dbReference>
<accession>G5GG40</accession>
<dbReference type="SUPFAM" id="SSF53790">
    <property type="entry name" value="Tetrapyrrole methylase"/>
    <property type="match status" value="1"/>
</dbReference>
<dbReference type="GO" id="GO:0030788">
    <property type="term" value="F:precorrin-2 C20-methyltransferase activity"/>
    <property type="evidence" value="ECO:0007669"/>
    <property type="project" value="InterPro"/>
</dbReference>
<dbReference type="HOGENOM" id="CLU_076014_2_1_9"/>
<dbReference type="Proteomes" id="UP000003011">
    <property type="component" value="Unassembled WGS sequence"/>
</dbReference>
<dbReference type="InterPro" id="IPR014776">
    <property type="entry name" value="4pyrrole_Mease_sub2"/>
</dbReference>
<sequence length="227" mass="25175">MAKLYGVGVGPGDPELMTLKAVNTIKKCSVIAFPHRKTAYEIALAACPEIKHKKLVSLELPMTKSKEEIYAAHKKAAFILEEYIKNNEDTAFLTLGDPCIYSTFMYIERIVSMHGYETRIISGVPSFCAASAAFKISLADGKKQIHISAGDDDIDEVLNYNGCRIFMKAGKSLKNINDRILKAKSKAYVAVNCTMDNERLYTDIADIIKTDGDIGYFSLVIVKDEKD</sequence>
<keyword evidence="4 9" id="KW-0489">Methyltransferase</keyword>
<dbReference type="InterPro" id="IPR000878">
    <property type="entry name" value="4pyrrol_Mease"/>
</dbReference>
<keyword evidence="3" id="KW-0169">Cobalamin biosynthesis</keyword>
<dbReference type="Gene3D" id="3.30.950.10">
    <property type="entry name" value="Methyltransferase, Cobalt-precorrin-4 Transmethylase, Domain 2"/>
    <property type="match status" value="1"/>
</dbReference>